<name>A0A941DDE7_9BURK</name>
<protein>
    <submittedName>
        <fullName evidence="3">Beta-lactamase family protein</fullName>
    </submittedName>
</protein>
<evidence type="ECO:0000313" key="4">
    <source>
        <dbReference type="Proteomes" id="UP000680158"/>
    </source>
</evidence>
<keyword evidence="4" id="KW-1185">Reference proteome</keyword>
<dbReference type="Proteomes" id="UP000680158">
    <property type="component" value="Unassembled WGS sequence"/>
</dbReference>
<dbReference type="InterPro" id="IPR001466">
    <property type="entry name" value="Beta-lactam-related"/>
</dbReference>
<reference evidence="3 4" key="1">
    <citation type="submission" date="2021-04" db="EMBL/GenBank/DDBJ databases">
        <title>novel species isolated from subtropical streams in China.</title>
        <authorList>
            <person name="Lu H."/>
        </authorList>
    </citation>
    <scope>NUCLEOTIDE SEQUENCE [LARGE SCALE GENOMIC DNA]</scope>
    <source>
        <strain evidence="3 4">BYS107W</strain>
    </source>
</reference>
<evidence type="ECO:0000313" key="3">
    <source>
        <dbReference type="EMBL" id="MBR7746664.1"/>
    </source>
</evidence>
<proteinExistence type="predicted"/>
<organism evidence="3 4">
    <name type="scientific">Undibacterium baiyunense</name>
    <dbReference type="NCBI Taxonomy" id="2828731"/>
    <lineage>
        <taxon>Bacteria</taxon>
        <taxon>Pseudomonadati</taxon>
        <taxon>Pseudomonadota</taxon>
        <taxon>Betaproteobacteria</taxon>
        <taxon>Burkholderiales</taxon>
        <taxon>Oxalobacteraceae</taxon>
        <taxon>Undibacterium</taxon>
    </lineage>
</organism>
<keyword evidence="1" id="KW-0732">Signal</keyword>
<dbReference type="SUPFAM" id="SSF56601">
    <property type="entry name" value="beta-lactamase/transpeptidase-like"/>
    <property type="match status" value="1"/>
</dbReference>
<feature type="signal peptide" evidence="1">
    <location>
        <begin position="1"/>
        <end position="26"/>
    </location>
</feature>
<feature type="domain" description="Beta-lactamase-related" evidence="2">
    <location>
        <begin position="125"/>
        <end position="413"/>
    </location>
</feature>
<sequence length="430" mass="47361">MTPIRPLLIALLISAIALLTSPLASAQPVAQASTTTTPSAQAKNAYPHAKESIGKVREIYDGTLSPAIAVNTFRNIDRLFPSHRILKSAKPKALPVAAKSISEFYFIDRGRRVSLEQYLEWNKVAGLLILKDGQIHLEKYRYGNSAQTRWMSMSIAKSITSTLIGAAIKQGKIQRLDDLVIKYIPELKDSAYQQATVRDVLMMSSGVRWNEAYSDPRSDRRKLLEAQIAQQAGSSMRVMAGLPQAFAPGSRFNYSTGETQVAAQLLRNAIDMPLSAYLQERIWSKYGMEADATWWLDAPNGVEIGGSGFSATLRDYGRFGLFMLGGGLAAKELILPTAWTYEAGTPKRLRQGDFIPYGYLWWPVNSEQGFQDGAYMAIGIHGQYLYLNPRNNIVIVVWGAQVKPTGGAVVDDQAFFAAVSAQLAENKATK</sequence>
<dbReference type="AlphaFoldDB" id="A0A941DDE7"/>
<accession>A0A941DDE7</accession>
<dbReference type="Pfam" id="PF00144">
    <property type="entry name" value="Beta-lactamase"/>
    <property type="match status" value="1"/>
</dbReference>
<dbReference type="EMBL" id="JAGSPM010000004">
    <property type="protein sequence ID" value="MBR7746664.1"/>
    <property type="molecule type" value="Genomic_DNA"/>
</dbReference>
<comment type="caution">
    <text evidence="3">The sequence shown here is derived from an EMBL/GenBank/DDBJ whole genome shotgun (WGS) entry which is preliminary data.</text>
</comment>
<evidence type="ECO:0000259" key="2">
    <source>
        <dbReference type="Pfam" id="PF00144"/>
    </source>
</evidence>
<dbReference type="RefSeq" id="WP_212683972.1">
    <property type="nucleotide sequence ID" value="NZ_JAGSPM010000004.1"/>
</dbReference>
<dbReference type="Gene3D" id="3.40.710.10">
    <property type="entry name" value="DD-peptidase/beta-lactamase superfamily"/>
    <property type="match status" value="1"/>
</dbReference>
<gene>
    <name evidence="3" type="ORF">KDM92_08725</name>
</gene>
<dbReference type="PANTHER" id="PTHR43283:SF14">
    <property type="entry name" value="BLL8153 PROTEIN"/>
    <property type="match status" value="1"/>
</dbReference>
<feature type="chain" id="PRO_5037255747" evidence="1">
    <location>
        <begin position="27"/>
        <end position="430"/>
    </location>
</feature>
<dbReference type="InterPro" id="IPR050789">
    <property type="entry name" value="Diverse_Enzym_Activities"/>
</dbReference>
<dbReference type="PANTHER" id="PTHR43283">
    <property type="entry name" value="BETA-LACTAMASE-RELATED"/>
    <property type="match status" value="1"/>
</dbReference>
<evidence type="ECO:0000256" key="1">
    <source>
        <dbReference type="SAM" id="SignalP"/>
    </source>
</evidence>
<dbReference type="InterPro" id="IPR012338">
    <property type="entry name" value="Beta-lactam/transpept-like"/>
</dbReference>